<organism evidence="8 9">
    <name type="scientific">Treponema bryantii</name>
    <dbReference type="NCBI Taxonomy" id="163"/>
    <lineage>
        <taxon>Bacteria</taxon>
        <taxon>Pseudomonadati</taxon>
        <taxon>Spirochaetota</taxon>
        <taxon>Spirochaetia</taxon>
        <taxon>Spirochaetales</taxon>
        <taxon>Treponemataceae</taxon>
        <taxon>Treponema</taxon>
    </lineage>
</organism>
<dbReference type="GO" id="GO:0005886">
    <property type="term" value="C:plasma membrane"/>
    <property type="evidence" value="ECO:0007669"/>
    <property type="project" value="UniProtKB-SubCell"/>
</dbReference>
<feature type="transmembrane region" description="Helical" evidence="7">
    <location>
        <begin position="145"/>
        <end position="163"/>
    </location>
</feature>
<feature type="transmembrane region" description="Helical" evidence="7">
    <location>
        <begin position="42"/>
        <end position="66"/>
    </location>
</feature>
<keyword evidence="5 7" id="KW-1133">Transmembrane helix</keyword>
<feature type="transmembrane region" description="Helical" evidence="7">
    <location>
        <begin position="286"/>
        <end position="304"/>
    </location>
</feature>
<feature type="transmembrane region" description="Helical" evidence="7">
    <location>
        <begin position="381"/>
        <end position="400"/>
    </location>
</feature>
<keyword evidence="9" id="KW-1185">Reference proteome</keyword>
<feature type="transmembrane region" description="Helical" evidence="7">
    <location>
        <begin position="113"/>
        <end position="133"/>
    </location>
</feature>
<dbReference type="OrthoDB" id="9770347at2"/>
<dbReference type="PANTHER" id="PTHR30250">
    <property type="entry name" value="PST FAMILY PREDICTED COLANIC ACID TRANSPORTER"/>
    <property type="match status" value="1"/>
</dbReference>
<reference evidence="9" key="1">
    <citation type="submission" date="2016-10" db="EMBL/GenBank/DDBJ databases">
        <authorList>
            <person name="Varghese N."/>
            <person name="Submissions S."/>
        </authorList>
    </citation>
    <scope>NUCLEOTIDE SEQUENCE [LARGE SCALE GENOMIC DNA]</scope>
    <source>
        <strain evidence="9">XBD1002</strain>
    </source>
</reference>
<proteinExistence type="inferred from homology"/>
<feature type="transmembrane region" description="Helical" evidence="7">
    <location>
        <begin position="169"/>
        <end position="188"/>
    </location>
</feature>
<accession>A0A1I3N9H9</accession>
<evidence type="ECO:0000256" key="2">
    <source>
        <dbReference type="ARBA" id="ARBA00007430"/>
    </source>
</evidence>
<dbReference type="EMBL" id="FORI01000013">
    <property type="protein sequence ID" value="SFJ05775.1"/>
    <property type="molecule type" value="Genomic_DNA"/>
</dbReference>
<feature type="transmembrane region" description="Helical" evidence="7">
    <location>
        <begin position="247"/>
        <end position="266"/>
    </location>
</feature>
<keyword evidence="3" id="KW-1003">Cell membrane</keyword>
<evidence type="ECO:0000256" key="5">
    <source>
        <dbReference type="ARBA" id="ARBA00022989"/>
    </source>
</evidence>
<sequence>MDKKTFASSAMWKIIEAFSTKGVALVVSIILARLLLPEDYGIVTLTAVFISLSTILVQSGLSTALIRKETVDETDYNNGFIIGFGIATLCYLLFFFGASIISKFYNEPLLIPVIRIQMLSLFLVAFGNIQTVIITREFRFRELCIANIIANAVSGITGIVFAYLGFGVWALITYTLLRDGISNFIIFIRIRWFPSIKFDFSRMHSLLKFSIWVLIATLVDFVGNNYTSTLMGKKYSLAELGLYGKGIQLPEMICLYTFGAISSVLLPTLAQYQNDTEKLKSICKRLVEMTSFIIFPMMVGLGGVATKLVPFLFTEKWSACVPIFICYCIYYGVNPLRSINLQLLYAIGKSQKALLIEVIRSVFLIVGVTFCAFVFKTNIYVIAAYSALVAIINVLITQFFTRRYVEYNYKEWIKDMLPAIFLCTGMTIIVFLFGMIPLHPYITMFIQILIGIISYILMSVLTKNRNFYDIKTFIFEKISIRRKQKK</sequence>
<feature type="transmembrane region" description="Helical" evidence="7">
    <location>
        <begin position="78"/>
        <end position="101"/>
    </location>
</feature>
<keyword evidence="4 7" id="KW-0812">Transmembrane</keyword>
<feature type="transmembrane region" description="Helical" evidence="7">
    <location>
        <begin position="442"/>
        <end position="461"/>
    </location>
</feature>
<dbReference type="InterPro" id="IPR050833">
    <property type="entry name" value="Poly_Biosynth_Transport"/>
</dbReference>
<dbReference type="Pfam" id="PF13440">
    <property type="entry name" value="Polysacc_synt_3"/>
    <property type="match status" value="1"/>
</dbReference>
<evidence type="ECO:0000313" key="8">
    <source>
        <dbReference type="EMBL" id="SFJ05775.1"/>
    </source>
</evidence>
<dbReference type="RefSeq" id="WP_074933563.1">
    <property type="nucleotide sequence ID" value="NZ_FORI01000013.1"/>
</dbReference>
<feature type="transmembrane region" description="Helical" evidence="7">
    <location>
        <begin position="354"/>
        <end position="375"/>
    </location>
</feature>
<gene>
    <name evidence="8" type="ORF">SAMN04487775_11315</name>
</gene>
<name>A0A1I3N9H9_9SPIR</name>
<evidence type="ECO:0000256" key="7">
    <source>
        <dbReference type="SAM" id="Phobius"/>
    </source>
</evidence>
<feature type="transmembrane region" description="Helical" evidence="7">
    <location>
        <begin position="209"/>
        <end position="227"/>
    </location>
</feature>
<dbReference type="CDD" id="cd13127">
    <property type="entry name" value="MATE_tuaB_like"/>
    <property type="match status" value="1"/>
</dbReference>
<protein>
    <submittedName>
        <fullName evidence="8">Membrane protein involved in the export of O-antigen and teichoic acid</fullName>
    </submittedName>
</protein>
<evidence type="ECO:0000256" key="6">
    <source>
        <dbReference type="ARBA" id="ARBA00023136"/>
    </source>
</evidence>
<evidence type="ECO:0000256" key="1">
    <source>
        <dbReference type="ARBA" id="ARBA00004651"/>
    </source>
</evidence>
<dbReference type="Proteomes" id="UP000182737">
    <property type="component" value="Unassembled WGS sequence"/>
</dbReference>
<evidence type="ECO:0000256" key="4">
    <source>
        <dbReference type="ARBA" id="ARBA00022692"/>
    </source>
</evidence>
<comment type="subcellular location">
    <subcellularLocation>
        <location evidence="1">Cell membrane</location>
        <topology evidence="1">Multi-pass membrane protein</topology>
    </subcellularLocation>
</comment>
<feature type="transmembrane region" description="Helical" evidence="7">
    <location>
        <begin position="412"/>
        <end position="436"/>
    </location>
</feature>
<comment type="similarity">
    <text evidence="2">Belongs to the polysaccharide synthase family.</text>
</comment>
<dbReference type="AlphaFoldDB" id="A0A1I3N9H9"/>
<feature type="transmembrane region" description="Helical" evidence="7">
    <location>
        <begin position="12"/>
        <end position="36"/>
    </location>
</feature>
<keyword evidence="6 7" id="KW-0472">Membrane</keyword>
<evidence type="ECO:0000256" key="3">
    <source>
        <dbReference type="ARBA" id="ARBA00022475"/>
    </source>
</evidence>
<dbReference type="PANTHER" id="PTHR30250:SF10">
    <property type="entry name" value="LIPOPOLYSACCHARIDE BIOSYNTHESIS PROTEIN WZXC"/>
    <property type="match status" value="1"/>
</dbReference>
<feature type="transmembrane region" description="Helical" evidence="7">
    <location>
        <begin position="316"/>
        <end position="333"/>
    </location>
</feature>
<evidence type="ECO:0000313" key="9">
    <source>
        <dbReference type="Proteomes" id="UP000182737"/>
    </source>
</evidence>